<protein>
    <submittedName>
        <fullName evidence="1">Putative secreted protein</fullName>
    </submittedName>
</protein>
<name>A0A6M2D8V3_RHIMP</name>
<evidence type="ECO:0000313" key="1">
    <source>
        <dbReference type="EMBL" id="NOV42703.1"/>
    </source>
</evidence>
<proteinExistence type="predicted"/>
<dbReference type="AlphaFoldDB" id="A0A6M2D8V3"/>
<reference evidence="1" key="1">
    <citation type="submission" date="2019-09" db="EMBL/GenBank/DDBJ databases">
        <title>Organ-specific transcriptomic study of the physiology of the cattle tick, Rhipicephalus microplus.</title>
        <authorList>
            <person name="Tirloni L."/>
            <person name="Braz G."/>
            <person name="Gandara A.C.P."/>
            <person name="Sabadin G.A."/>
            <person name="da Silva R.M."/>
            <person name="Guizzo M.G."/>
            <person name="Machado J.A."/>
            <person name="Costa E.P."/>
            <person name="Gomes H.F."/>
            <person name="Moraes J."/>
            <person name="Mota M.B.S."/>
            <person name="Mesquita R.D."/>
            <person name="Alvarenga P.H."/>
            <person name="Alves F."/>
            <person name="Seixas A."/>
            <person name="da Fonseca R.N."/>
            <person name="Fogaca A."/>
            <person name="Logullo C."/>
            <person name="Tanaka A."/>
            <person name="Daffre S."/>
            <person name="Termignoni C."/>
            <person name="Vaz I.S.Jr."/>
            <person name="Oliveira P.L."/>
            <person name="Ribeiro J.M."/>
        </authorList>
    </citation>
    <scope>NUCLEOTIDE SEQUENCE</scope>
    <source>
        <strain evidence="1">Porto Alegre</strain>
    </source>
</reference>
<accession>A0A6M2D8V3</accession>
<organism evidence="1">
    <name type="scientific">Rhipicephalus microplus</name>
    <name type="common">Cattle tick</name>
    <name type="synonym">Boophilus microplus</name>
    <dbReference type="NCBI Taxonomy" id="6941"/>
    <lineage>
        <taxon>Eukaryota</taxon>
        <taxon>Metazoa</taxon>
        <taxon>Ecdysozoa</taxon>
        <taxon>Arthropoda</taxon>
        <taxon>Chelicerata</taxon>
        <taxon>Arachnida</taxon>
        <taxon>Acari</taxon>
        <taxon>Parasitiformes</taxon>
        <taxon>Ixodida</taxon>
        <taxon>Ixodoidea</taxon>
        <taxon>Ixodidae</taxon>
        <taxon>Rhipicephalinae</taxon>
        <taxon>Rhipicephalus</taxon>
        <taxon>Boophilus</taxon>
    </lineage>
</organism>
<dbReference type="EMBL" id="GHWJ01009966">
    <property type="protein sequence ID" value="NOV42703.1"/>
    <property type="molecule type" value="Transcribed_RNA"/>
</dbReference>
<sequence>MPVFKVFVLCPWIDEWLLSTECNAWLEPLLDGGILPLEVLASGCFAWTDLGIIKGIWGQNCWCKSIELFWGEVVYVLWPVLHRFKPDGRSFRSDQTVFLGLWLLVGFNHRIKKINK</sequence>